<evidence type="ECO:0000256" key="2">
    <source>
        <dbReference type="ARBA" id="ARBA00023015"/>
    </source>
</evidence>
<evidence type="ECO:0000256" key="3">
    <source>
        <dbReference type="ARBA" id="ARBA00023125"/>
    </source>
</evidence>
<sequence>MEWRSIQFDWNRTRAFLVVAEEGSLSAAARSLNMTQPTLGRQIAALEQELNVTLFEQVGKRQVLTQSGQKLVGYVKQMADAANQLSLMALAQRTELSGLVTVSVNQLDAMYRLPPVVRRIRELAPDIELRIDVSNDVADLKRREADIAVRSFRPEQGDLITRKIAQEAIGLYCTPHYAERFPGVRQLKDLRHVDVIGYDTTSNVKDRLRDLGAASDTYRFPIISAFQLLHVEMAKLDQGLIFLPMDIGRKIPELTSVLPESVPVMEVPIWLVCHRELRTNPAVNLVFDTLAEALF</sequence>
<evidence type="ECO:0000256" key="1">
    <source>
        <dbReference type="ARBA" id="ARBA00009437"/>
    </source>
</evidence>
<reference evidence="7" key="1">
    <citation type="journal article" date="2019" name="Int. J. Syst. Evol. Microbiol.">
        <title>The Global Catalogue of Microorganisms (GCM) 10K type strain sequencing project: providing services to taxonomists for standard genome sequencing and annotation.</title>
        <authorList>
            <consortium name="The Broad Institute Genomics Platform"/>
            <consortium name="The Broad Institute Genome Sequencing Center for Infectious Disease"/>
            <person name="Wu L."/>
            <person name="Ma J."/>
        </authorList>
    </citation>
    <scope>NUCLEOTIDE SEQUENCE [LARGE SCALE GENOMIC DNA]</scope>
    <source>
        <strain evidence="7">IBRC 10765</strain>
    </source>
</reference>
<proteinExistence type="inferred from homology"/>
<dbReference type="InterPro" id="IPR058163">
    <property type="entry name" value="LysR-type_TF_proteobact-type"/>
</dbReference>
<dbReference type="Pfam" id="PF03466">
    <property type="entry name" value="LysR_substrate"/>
    <property type="match status" value="1"/>
</dbReference>
<dbReference type="Pfam" id="PF00126">
    <property type="entry name" value="HTH_1"/>
    <property type="match status" value="1"/>
</dbReference>
<dbReference type="InterPro" id="IPR036388">
    <property type="entry name" value="WH-like_DNA-bd_sf"/>
</dbReference>
<gene>
    <name evidence="6" type="ORF">ACFOOG_06340</name>
</gene>
<dbReference type="RefSeq" id="WP_380694585.1">
    <property type="nucleotide sequence ID" value="NZ_JBHRYR010000002.1"/>
</dbReference>
<dbReference type="Gene3D" id="1.10.10.10">
    <property type="entry name" value="Winged helix-like DNA-binding domain superfamily/Winged helix DNA-binding domain"/>
    <property type="match status" value="1"/>
</dbReference>
<keyword evidence="7" id="KW-1185">Reference proteome</keyword>
<dbReference type="InterPro" id="IPR036390">
    <property type="entry name" value="WH_DNA-bd_sf"/>
</dbReference>
<protein>
    <submittedName>
        <fullName evidence="6">LysR family transcriptional regulator</fullName>
    </submittedName>
</protein>
<comment type="similarity">
    <text evidence="1">Belongs to the LysR transcriptional regulatory family.</text>
</comment>
<dbReference type="PRINTS" id="PR00039">
    <property type="entry name" value="HTHLYSR"/>
</dbReference>
<organism evidence="6 7">
    <name type="scientific">Saccharospirillum mangrovi</name>
    <dbReference type="NCBI Taxonomy" id="2161747"/>
    <lineage>
        <taxon>Bacteria</taxon>
        <taxon>Pseudomonadati</taxon>
        <taxon>Pseudomonadota</taxon>
        <taxon>Gammaproteobacteria</taxon>
        <taxon>Oceanospirillales</taxon>
        <taxon>Saccharospirillaceae</taxon>
        <taxon>Saccharospirillum</taxon>
    </lineage>
</organism>
<feature type="domain" description="HTH lysR-type" evidence="5">
    <location>
        <begin position="8"/>
        <end position="65"/>
    </location>
</feature>
<keyword evidence="3" id="KW-0238">DNA-binding</keyword>
<dbReference type="SUPFAM" id="SSF53850">
    <property type="entry name" value="Periplasmic binding protein-like II"/>
    <property type="match status" value="1"/>
</dbReference>
<dbReference type="InterPro" id="IPR000847">
    <property type="entry name" value="LysR_HTH_N"/>
</dbReference>
<dbReference type="EMBL" id="JBHRYR010000002">
    <property type="protein sequence ID" value="MFC3852449.1"/>
    <property type="molecule type" value="Genomic_DNA"/>
</dbReference>
<keyword evidence="2" id="KW-0805">Transcription regulation</keyword>
<dbReference type="Gene3D" id="3.40.190.290">
    <property type="match status" value="1"/>
</dbReference>
<evidence type="ECO:0000256" key="4">
    <source>
        <dbReference type="ARBA" id="ARBA00023163"/>
    </source>
</evidence>
<name>A0ABV7ZV63_9GAMM</name>
<evidence type="ECO:0000313" key="6">
    <source>
        <dbReference type="EMBL" id="MFC3852449.1"/>
    </source>
</evidence>
<comment type="caution">
    <text evidence="6">The sequence shown here is derived from an EMBL/GenBank/DDBJ whole genome shotgun (WGS) entry which is preliminary data.</text>
</comment>
<dbReference type="InterPro" id="IPR005119">
    <property type="entry name" value="LysR_subst-bd"/>
</dbReference>
<keyword evidence="4" id="KW-0804">Transcription</keyword>
<evidence type="ECO:0000259" key="5">
    <source>
        <dbReference type="PROSITE" id="PS50931"/>
    </source>
</evidence>
<dbReference type="Proteomes" id="UP001595617">
    <property type="component" value="Unassembled WGS sequence"/>
</dbReference>
<dbReference type="PANTHER" id="PTHR30537:SF3">
    <property type="entry name" value="TRANSCRIPTIONAL REGULATORY PROTEIN"/>
    <property type="match status" value="1"/>
</dbReference>
<evidence type="ECO:0000313" key="7">
    <source>
        <dbReference type="Proteomes" id="UP001595617"/>
    </source>
</evidence>
<accession>A0ABV7ZV63</accession>
<dbReference type="PANTHER" id="PTHR30537">
    <property type="entry name" value="HTH-TYPE TRANSCRIPTIONAL REGULATOR"/>
    <property type="match status" value="1"/>
</dbReference>
<dbReference type="PROSITE" id="PS50931">
    <property type="entry name" value="HTH_LYSR"/>
    <property type="match status" value="1"/>
</dbReference>
<dbReference type="SUPFAM" id="SSF46785">
    <property type="entry name" value="Winged helix' DNA-binding domain"/>
    <property type="match status" value="1"/>
</dbReference>